<dbReference type="PRINTS" id="PR01486">
    <property type="entry name" value="PHPHLIPASEA1"/>
</dbReference>
<dbReference type="PANTHER" id="PTHR40457:SF1">
    <property type="entry name" value="PHOSPHOLIPASE A1"/>
    <property type="match status" value="1"/>
</dbReference>
<protein>
    <recommendedName>
        <fullName evidence="7 20">Phospholipase A1</fullName>
        <ecNumber evidence="5 20">3.1.1.32</ecNumber>
        <ecNumber evidence="6 20">3.1.1.4</ecNumber>
    </recommendedName>
    <alternativeName>
        <fullName evidence="20">Phosphatidylcholine 1-acylhydrolase</fullName>
    </alternativeName>
</protein>
<evidence type="ECO:0000256" key="4">
    <source>
        <dbReference type="ARBA" id="ARBA00011702"/>
    </source>
</evidence>
<dbReference type="Proteomes" id="UP000242175">
    <property type="component" value="Chromosome large"/>
</dbReference>
<evidence type="ECO:0000256" key="9">
    <source>
        <dbReference type="ARBA" id="ARBA00022692"/>
    </source>
</evidence>
<evidence type="ECO:0000256" key="7">
    <source>
        <dbReference type="ARBA" id="ARBA00021726"/>
    </source>
</evidence>
<keyword evidence="17 20" id="KW-0998">Cell outer membrane</keyword>
<keyword evidence="16" id="KW-0472">Membrane</keyword>
<evidence type="ECO:0000256" key="20">
    <source>
        <dbReference type="RuleBase" id="RU366027"/>
    </source>
</evidence>
<keyword evidence="22" id="KW-1185">Reference proteome</keyword>
<dbReference type="RefSeq" id="WP_089073428.1">
    <property type="nucleotide sequence ID" value="NZ_CBCSAM010000001.1"/>
</dbReference>
<feature type="active site" description="Proton acceptor" evidence="18">
    <location>
        <position position="157"/>
    </location>
</feature>
<feature type="active site" description="Nucleophile" evidence="18">
    <location>
        <position position="159"/>
    </location>
</feature>
<dbReference type="AlphaFoldDB" id="A0A220VDZ8"/>
<evidence type="ECO:0000256" key="18">
    <source>
        <dbReference type="PIRSR" id="PIRSR603187-1"/>
    </source>
</evidence>
<keyword evidence="8" id="KW-1134">Transmembrane beta strand</keyword>
<proteinExistence type="inferred from homology"/>
<dbReference type="OrthoDB" id="188433at2"/>
<keyword evidence="14 20" id="KW-0442">Lipid degradation</keyword>
<dbReference type="EMBL" id="CP022355">
    <property type="protein sequence ID" value="ASK78520.1"/>
    <property type="molecule type" value="Genomic_DNA"/>
</dbReference>
<evidence type="ECO:0000256" key="14">
    <source>
        <dbReference type="ARBA" id="ARBA00022963"/>
    </source>
</evidence>
<comment type="similarity">
    <text evidence="3 20">Belongs to the phospholipase A1 family.</text>
</comment>
<evidence type="ECO:0000256" key="13">
    <source>
        <dbReference type="ARBA" id="ARBA00022837"/>
    </source>
</evidence>
<dbReference type="KEGG" id="pmai:CF386_05625"/>
<keyword evidence="13 19" id="KW-0106">Calcium</keyword>
<dbReference type="PANTHER" id="PTHR40457">
    <property type="entry name" value="PHOSPHOLIPASE A1"/>
    <property type="match status" value="1"/>
</dbReference>
<keyword evidence="12 20" id="KW-0378">Hydrolase</keyword>
<dbReference type="SUPFAM" id="SSF56931">
    <property type="entry name" value="Outer membrane phospholipase A (OMPLA)"/>
    <property type="match status" value="1"/>
</dbReference>
<sequence length="286" mass="33426">MRNKILNLISTMTVFSISHAALADTKPIDTNTDTKKNANHYIFKLMPYKENYLLPFNYSDRPYNSFYNNNYIAPNDENVKKSEVEFQFSIMHGIVERIAGYDNELFLTYTQKSFWQLYSKSAWFRETNYEPELLFRMHTDYRLNKWFFKNTDLSINHESNGRGGDAERSWNRIILAQELERGNWSFKLSVWSRIEAGTDYNPNITDYLGHGSFEITRYFDDFKISFLSQNNVESGFSKGAETLSFSYKIGNGFAAYIKLFSGYGQSLAEYDHYTNSVGVGFTLSDW</sequence>
<dbReference type="GO" id="GO:0004623">
    <property type="term" value="F:phospholipase A2 activity"/>
    <property type="evidence" value="ECO:0007669"/>
    <property type="project" value="UniProtKB-EC"/>
</dbReference>
<feature type="binding site" description="in dimeric form" evidence="19">
    <location>
        <position position="162"/>
    </location>
    <ligand>
        <name>Ca(2+)</name>
        <dbReference type="ChEBI" id="CHEBI:29108"/>
        <label>1</label>
    </ligand>
</feature>
<evidence type="ECO:0000256" key="12">
    <source>
        <dbReference type="ARBA" id="ARBA00022801"/>
    </source>
</evidence>
<dbReference type="InterPro" id="IPR003187">
    <property type="entry name" value="PLipase_A1"/>
</dbReference>
<dbReference type="Pfam" id="PF02253">
    <property type="entry name" value="PLA1"/>
    <property type="match status" value="1"/>
</dbReference>
<evidence type="ECO:0000256" key="10">
    <source>
        <dbReference type="ARBA" id="ARBA00022723"/>
    </source>
</evidence>
<evidence type="ECO:0000256" key="17">
    <source>
        <dbReference type="ARBA" id="ARBA00023237"/>
    </source>
</evidence>
<keyword evidence="9" id="KW-0812">Transmembrane</keyword>
<gene>
    <name evidence="21" type="ORF">CF386_05625</name>
</gene>
<name>A0A220VDZ8_9GAMM</name>
<comment type="catalytic activity">
    <reaction evidence="2 20">
        <text>a 1,2-diacyl-sn-glycero-3-phosphocholine + H2O = a 1-acyl-sn-glycero-3-phosphocholine + a fatty acid + H(+)</text>
        <dbReference type="Rhea" id="RHEA:15801"/>
        <dbReference type="ChEBI" id="CHEBI:15377"/>
        <dbReference type="ChEBI" id="CHEBI:15378"/>
        <dbReference type="ChEBI" id="CHEBI:28868"/>
        <dbReference type="ChEBI" id="CHEBI:57643"/>
        <dbReference type="ChEBI" id="CHEBI:58168"/>
        <dbReference type="EC" id="3.1.1.4"/>
    </reaction>
</comment>
<dbReference type="EC" id="3.1.1.4" evidence="6 20"/>
<dbReference type="GO" id="GO:0016042">
    <property type="term" value="P:lipid catabolic process"/>
    <property type="evidence" value="ECO:0007669"/>
    <property type="project" value="UniProtKB-KW"/>
</dbReference>
<evidence type="ECO:0000256" key="11">
    <source>
        <dbReference type="ARBA" id="ARBA00022729"/>
    </source>
</evidence>
<evidence type="ECO:0000313" key="22">
    <source>
        <dbReference type="Proteomes" id="UP000242175"/>
    </source>
</evidence>
<evidence type="ECO:0000256" key="6">
    <source>
        <dbReference type="ARBA" id="ARBA00013278"/>
    </source>
</evidence>
<comment type="subunit">
    <text evidence="4 20">Homodimer; dimerization is reversible, and the dimeric form is the active one.</text>
</comment>
<feature type="binding site" description="in dimeric form" evidence="19">
    <location>
        <position position="121"/>
    </location>
    <ligand>
        <name>Ca(2+)</name>
        <dbReference type="ChEBI" id="CHEBI:29108"/>
        <label>1</label>
    </ligand>
</feature>
<keyword evidence="10 19" id="KW-0479">Metal-binding</keyword>
<accession>A0A220VDZ8</accession>
<evidence type="ECO:0000256" key="15">
    <source>
        <dbReference type="ARBA" id="ARBA00023098"/>
    </source>
</evidence>
<evidence type="ECO:0000256" key="5">
    <source>
        <dbReference type="ARBA" id="ARBA00013179"/>
    </source>
</evidence>
<dbReference type="InterPro" id="IPR036541">
    <property type="entry name" value="PLipase_A1_sf"/>
</dbReference>
<keyword evidence="15 20" id="KW-0443">Lipid metabolism</keyword>
<evidence type="ECO:0000256" key="2">
    <source>
        <dbReference type="ARBA" id="ARBA00001604"/>
    </source>
</evidence>
<evidence type="ECO:0000256" key="19">
    <source>
        <dbReference type="PIRSR" id="PIRSR603187-2"/>
    </source>
</evidence>
<evidence type="ECO:0000313" key="21">
    <source>
        <dbReference type="EMBL" id="ASK78520.1"/>
    </source>
</evidence>
<evidence type="ECO:0000256" key="3">
    <source>
        <dbReference type="ARBA" id="ARBA00010525"/>
    </source>
</evidence>
<dbReference type="GO" id="GO:0008970">
    <property type="term" value="F:phospholipase A1 activity"/>
    <property type="evidence" value="ECO:0007669"/>
    <property type="project" value="UniProtKB-EC"/>
</dbReference>
<comment type="subcellular location">
    <subcellularLocation>
        <location evidence="20">Cell outer membrane</location>
        <topology evidence="20">Multi-pass membrane protein</topology>
    </subcellularLocation>
    <text evidence="20">One of the very few enzymes located there.</text>
</comment>
<evidence type="ECO:0000256" key="16">
    <source>
        <dbReference type="ARBA" id="ARBA00023136"/>
    </source>
</evidence>
<evidence type="ECO:0000256" key="1">
    <source>
        <dbReference type="ARBA" id="ARBA00000111"/>
    </source>
</evidence>
<comment type="cofactor">
    <cofactor evidence="20">
        <name>Ca(2+)</name>
        <dbReference type="ChEBI" id="CHEBI:29108"/>
    </cofactor>
    <text evidence="20">Binds 1 Ca(2+) ion per monomer. In the dimeric form the Ca(2+) is bound by different amino acids with binding of each Ca(2+) shared with ligands coming from each monomer. The Ca(2+) ion may have a role in catalysis.</text>
</comment>
<dbReference type="GO" id="GO:0005509">
    <property type="term" value="F:calcium ion binding"/>
    <property type="evidence" value="ECO:0007669"/>
    <property type="project" value="TreeGrafter"/>
</dbReference>
<dbReference type="GO" id="GO:0009279">
    <property type="term" value="C:cell outer membrane"/>
    <property type="evidence" value="ECO:0007669"/>
    <property type="project" value="UniProtKB-SubCell"/>
</dbReference>
<dbReference type="Gene3D" id="2.40.230.10">
    <property type="entry name" value="Phospholipase A1"/>
    <property type="match status" value="1"/>
</dbReference>
<organism evidence="21 22">
    <name type="scientific">Paraphotobacterium marinum</name>
    <dbReference type="NCBI Taxonomy" id="1755811"/>
    <lineage>
        <taxon>Bacteria</taxon>
        <taxon>Pseudomonadati</taxon>
        <taxon>Pseudomonadota</taxon>
        <taxon>Gammaproteobacteria</taxon>
        <taxon>Vibrionales</taxon>
        <taxon>Vibrionaceae</taxon>
        <taxon>Paraphotobacterium</taxon>
    </lineage>
</organism>
<dbReference type="EC" id="3.1.1.32" evidence="5 20"/>
<feature type="chain" id="PRO_5019613924" description="Phospholipase A1" evidence="20">
    <location>
        <begin position="24"/>
        <end position="286"/>
    </location>
</feature>
<keyword evidence="11 20" id="KW-0732">Signal</keyword>
<comment type="function">
    <text evidence="20">Hydrolysis of phosphatidylcholine with phospholipase A2 (EC 3.1.1.4) and phospholipase A1 (EC 3.1.1.32) activities.</text>
</comment>
<comment type="catalytic activity">
    <reaction evidence="1 20">
        <text>a 1,2-diacyl-sn-glycero-3-phosphocholine + H2O = a 2-acyl-sn-glycero-3-phosphocholine + a fatty acid + H(+)</text>
        <dbReference type="Rhea" id="RHEA:18689"/>
        <dbReference type="ChEBI" id="CHEBI:15377"/>
        <dbReference type="ChEBI" id="CHEBI:15378"/>
        <dbReference type="ChEBI" id="CHEBI:28868"/>
        <dbReference type="ChEBI" id="CHEBI:57643"/>
        <dbReference type="ChEBI" id="CHEBI:57875"/>
        <dbReference type="EC" id="3.1.1.32"/>
    </reaction>
</comment>
<reference evidence="21 22" key="1">
    <citation type="journal article" date="2016" name="Int. J. Syst. Evol. Microbiol.">
        <title>Paraphotobacterium marinum gen. nov., sp. nov., a member of the family Vibrionaceae, isolated from surface seawater.</title>
        <authorList>
            <person name="Huang Z."/>
            <person name="Dong C."/>
            <person name="Shao Z."/>
        </authorList>
    </citation>
    <scope>NUCLEOTIDE SEQUENCE [LARGE SCALE GENOMIC DNA]</scope>
    <source>
        <strain evidence="21 22">NSCS20N07D</strain>
    </source>
</reference>
<evidence type="ECO:0000256" key="8">
    <source>
        <dbReference type="ARBA" id="ARBA00022452"/>
    </source>
</evidence>
<feature type="signal peptide" evidence="20">
    <location>
        <begin position="1"/>
        <end position="23"/>
    </location>
</feature>